<dbReference type="KEGG" id="ath:AT1G68945"/>
<evidence type="ECO:0000313" key="5">
    <source>
        <dbReference type="Proteomes" id="UP000434276"/>
    </source>
</evidence>
<evidence type="ECO:0000313" key="2">
    <source>
        <dbReference type="EMBL" id="CAA0324980.1"/>
    </source>
</evidence>
<gene>
    <name evidence="1" type="ordered locus">At1g68945</name>
    <name evidence="3" type="ORF">AN1_LOCUS5927</name>
    <name evidence="2" type="ORF">C24_LOCUS5816</name>
</gene>
<reference evidence="3 4" key="1">
    <citation type="submission" date="2019-11" db="EMBL/GenBank/DDBJ databases">
        <authorList>
            <person name="Jiao W.-B."/>
            <person name="Schneeberger K."/>
        </authorList>
    </citation>
    <scope>NUCLEOTIDE SEQUENCE [LARGE SCALE GENOMIC DNA]</scope>
    <source>
        <strain evidence="4">cv. An-1</strain>
        <strain evidence="5">cv. C24</strain>
    </source>
</reference>
<dbReference type="Araport" id="AT1G68945"/>
<evidence type="ECO:0000313" key="1">
    <source>
        <dbReference type="Araport" id="AT1G68945"/>
    </source>
</evidence>
<organism evidence="3 4">
    <name type="scientific">Arabidopsis thaliana</name>
    <name type="common">Mouse-ear cress</name>
    <dbReference type="NCBI Taxonomy" id="3702"/>
    <lineage>
        <taxon>Eukaryota</taxon>
        <taxon>Viridiplantae</taxon>
        <taxon>Streptophyta</taxon>
        <taxon>Embryophyta</taxon>
        <taxon>Tracheophyta</taxon>
        <taxon>Spermatophyta</taxon>
        <taxon>Magnoliopsida</taxon>
        <taxon>eudicotyledons</taxon>
        <taxon>Gunneridae</taxon>
        <taxon>Pentapetalae</taxon>
        <taxon>rosids</taxon>
        <taxon>malvids</taxon>
        <taxon>Brassicales</taxon>
        <taxon>Brassicaceae</taxon>
        <taxon>Camelineae</taxon>
        <taxon>Arabidopsis</taxon>
    </lineage>
</organism>
<name>A0A654EMD1_ARATH</name>
<evidence type="ECO:0000313" key="3">
    <source>
        <dbReference type="EMBL" id="VYS50457.1"/>
    </source>
</evidence>
<dbReference type="AlphaFoldDB" id="A0A654EMD1"/>
<dbReference type="EMBL" id="CACRSJ010000104">
    <property type="protein sequence ID" value="VYS50457.1"/>
    <property type="molecule type" value="Genomic_DNA"/>
</dbReference>
<dbReference type="ExpressionAtlas" id="A0A654EMD1">
    <property type="expression patterns" value="baseline and differential"/>
</dbReference>
<dbReference type="RefSeq" id="NP_683484.1">
    <property type="nucleotide sequence ID" value="NM_148643.2"/>
</dbReference>
<accession>A0A654EMD1</accession>
<protein>
    <submittedName>
        <fullName evidence="3">Uncharacterized protein</fullName>
    </submittedName>
</protein>
<dbReference type="Proteomes" id="UP000426265">
    <property type="component" value="Unassembled WGS sequence"/>
</dbReference>
<dbReference type="OrthoDB" id="1082362at2759"/>
<sequence length="48" mass="5463">MVAVMAMVMVEMIHHHFLKWFIKNDFESSAPLPPEAKITSGSRASYLN</sequence>
<dbReference type="EMBL" id="CACSHJ010000087">
    <property type="protein sequence ID" value="CAA0324980.1"/>
    <property type="molecule type" value="Genomic_DNA"/>
</dbReference>
<evidence type="ECO:0000313" key="4">
    <source>
        <dbReference type="Proteomes" id="UP000426265"/>
    </source>
</evidence>
<dbReference type="Proteomes" id="UP000434276">
    <property type="component" value="Unassembled WGS sequence"/>
</dbReference>
<dbReference type="GeneID" id="843229"/>
<proteinExistence type="predicted"/>